<dbReference type="AlphaFoldDB" id="F0JFJ9"/>
<dbReference type="HOGENOM" id="CLU_059326_2_2_7"/>
<organism evidence="3 4">
    <name type="scientific">Pseudodesulfovibrio mercurii</name>
    <dbReference type="NCBI Taxonomy" id="641491"/>
    <lineage>
        <taxon>Bacteria</taxon>
        <taxon>Pseudomonadati</taxon>
        <taxon>Thermodesulfobacteriota</taxon>
        <taxon>Desulfovibrionia</taxon>
        <taxon>Desulfovibrionales</taxon>
        <taxon>Desulfovibrionaceae</taxon>
    </lineage>
</organism>
<evidence type="ECO:0000256" key="1">
    <source>
        <dbReference type="ARBA" id="ARBA00010634"/>
    </source>
</evidence>
<sequence>MNARAGIFLLPVMLVLLLTAGCGPKVTDVTDPQAGLAPTGFKTTVHHWPEADSPSLRFLDVDDPWEPMNRNLYEINASLDKYVMYPAATLYKVFIPEPIRTGIRNFYNNLNEMPTAFNSVLQGRMKKAAISFVRFLINSSFGLLGVRDLASRNKSLPRQREDVGQTLGYWGLGSGPYFVMPIMGPSNVRDAVGFGGDILILYVEVDMIYQAAGMEDSSPLDLTDLVLRGLNIRANTAFSYHSTGSPFEYEMVRFIYTKKRELDIRR</sequence>
<keyword evidence="3" id="KW-0449">Lipoprotein</keyword>
<gene>
    <name evidence="3" type="ORF">DND132_1717</name>
</gene>
<dbReference type="InterPro" id="IPR007428">
    <property type="entry name" value="MlaA"/>
</dbReference>
<evidence type="ECO:0000313" key="3">
    <source>
        <dbReference type="EMBL" id="EGB14923.1"/>
    </source>
</evidence>
<dbReference type="STRING" id="641491.DND132_1717"/>
<reference evidence="3 4" key="1">
    <citation type="journal article" date="2011" name="J. Bacteriol.">
        <title>Genome sequence of the mercury-methylating strain Desulfovibrio desulfuricans ND132.</title>
        <authorList>
            <person name="Brown S.D."/>
            <person name="Gilmour C.C."/>
            <person name="Kucken A.M."/>
            <person name="Wall J.D."/>
            <person name="Elias D.A."/>
            <person name="Brandt C.C."/>
            <person name="Podar M."/>
            <person name="Chertkov O."/>
            <person name="Held B."/>
            <person name="Bruce D.C."/>
            <person name="Detter J.C."/>
            <person name="Tapia R."/>
            <person name="Han C.S."/>
            <person name="Goodwin L.A."/>
            <person name="Cheng J.F."/>
            <person name="Pitluck S."/>
            <person name="Woyke T."/>
            <person name="Mikhailova N."/>
            <person name="Ivanova N.N."/>
            <person name="Han J."/>
            <person name="Lucas S."/>
            <person name="Lapidus A.L."/>
            <person name="Land M.L."/>
            <person name="Hauser L.J."/>
            <person name="Palumbo A.V."/>
        </authorList>
    </citation>
    <scope>NUCLEOTIDE SEQUENCE [LARGE SCALE GENOMIC DNA]</scope>
    <source>
        <strain evidence="3 4">ND132</strain>
    </source>
</reference>
<keyword evidence="4" id="KW-1185">Reference proteome</keyword>
<dbReference type="Proteomes" id="UP000007845">
    <property type="component" value="Chromosome"/>
</dbReference>
<dbReference type="PANTHER" id="PTHR30035">
    <property type="entry name" value="LIPOPROTEIN VACJ-RELATED"/>
    <property type="match status" value="1"/>
</dbReference>
<comment type="similarity">
    <text evidence="1">Belongs to the MlaA family.</text>
</comment>
<dbReference type="Pfam" id="PF04333">
    <property type="entry name" value="MlaA"/>
    <property type="match status" value="1"/>
</dbReference>
<dbReference type="SMR" id="F0JFJ9"/>
<dbReference type="KEGG" id="ddn:DND132_1717"/>
<evidence type="ECO:0000256" key="2">
    <source>
        <dbReference type="ARBA" id="ARBA00022729"/>
    </source>
</evidence>
<dbReference type="GO" id="GO:0016020">
    <property type="term" value="C:membrane"/>
    <property type="evidence" value="ECO:0007669"/>
    <property type="project" value="InterPro"/>
</dbReference>
<dbReference type="eggNOG" id="COG2853">
    <property type="taxonomic scope" value="Bacteria"/>
</dbReference>
<dbReference type="PRINTS" id="PR01805">
    <property type="entry name" value="VACJLIPOPROT"/>
</dbReference>
<dbReference type="RefSeq" id="WP_014322351.1">
    <property type="nucleotide sequence ID" value="NC_016803.1"/>
</dbReference>
<dbReference type="EMBL" id="CP003220">
    <property type="protein sequence ID" value="EGB14923.1"/>
    <property type="molecule type" value="Genomic_DNA"/>
</dbReference>
<proteinExistence type="inferred from homology"/>
<protein>
    <submittedName>
        <fullName evidence="3">VacJ family lipoprotein</fullName>
    </submittedName>
</protein>
<keyword evidence="2" id="KW-0732">Signal</keyword>
<accession>F0JFJ9</accession>
<dbReference type="PANTHER" id="PTHR30035:SF3">
    <property type="entry name" value="INTERMEMBRANE PHOSPHOLIPID TRANSPORT SYSTEM LIPOPROTEIN MLAA"/>
    <property type="match status" value="1"/>
</dbReference>
<evidence type="ECO:0000313" key="4">
    <source>
        <dbReference type="Proteomes" id="UP000007845"/>
    </source>
</evidence>
<name>F0JFJ9_9BACT</name>
<dbReference type="GO" id="GO:0120010">
    <property type="term" value="P:intermembrane phospholipid transfer"/>
    <property type="evidence" value="ECO:0007669"/>
    <property type="project" value="TreeGrafter"/>
</dbReference>
<dbReference type="PROSITE" id="PS51257">
    <property type="entry name" value="PROKAR_LIPOPROTEIN"/>
    <property type="match status" value="1"/>
</dbReference>